<keyword evidence="2" id="KW-0812">Transmembrane</keyword>
<dbReference type="PANTHER" id="PTHR30540">
    <property type="entry name" value="OSMOTIC STRESS POTASSIUM TRANSPORTER"/>
    <property type="match status" value="1"/>
</dbReference>
<dbReference type="PANTHER" id="PTHR30540:SF121">
    <property type="entry name" value="POTASSIUM TRANSPORTER 3-RELATED"/>
    <property type="match status" value="1"/>
</dbReference>
<comment type="similarity">
    <text evidence="1">Belongs to the HAK/KUP transporter (TC 2.A.72.3) family.</text>
</comment>
<evidence type="ECO:0000256" key="2">
    <source>
        <dbReference type="SAM" id="Phobius"/>
    </source>
</evidence>
<feature type="transmembrane region" description="Helical" evidence="2">
    <location>
        <begin position="48"/>
        <end position="69"/>
    </location>
</feature>
<evidence type="ECO:0000256" key="1">
    <source>
        <dbReference type="ARBA" id="ARBA00008440"/>
    </source>
</evidence>
<reference evidence="4" key="3">
    <citation type="journal article" date="2017" name="Nature">
        <title>Genome sequence of the progenitor of the wheat D genome Aegilops tauschii.</title>
        <authorList>
            <person name="Luo M.C."/>
            <person name="Gu Y.Q."/>
            <person name="Puiu D."/>
            <person name="Wang H."/>
            <person name="Twardziok S.O."/>
            <person name="Deal K.R."/>
            <person name="Huo N."/>
            <person name="Zhu T."/>
            <person name="Wang L."/>
            <person name="Wang Y."/>
            <person name="McGuire P.E."/>
            <person name="Liu S."/>
            <person name="Long H."/>
            <person name="Ramasamy R.K."/>
            <person name="Rodriguez J.C."/>
            <person name="Van S.L."/>
            <person name="Yuan L."/>
            <person name="Wang Z."/>
            <person name="Xia Z."/>
            <person name="Xiao L."/>
            <person name="Anderson O.D."/>
            <person name="Ouyang S."/>
            <person name="Liang Y."/>
            <person name="Zimin A.V."/>
            <person name="Pertea G."/>
            <person name="Qi P."/>
            <person name="Bennetzen J.L."/>
            <person name="Dai X."/>
            <person name="Dawson M.W."/>
            <person name="Muller H.G."/>
            <person name="Kugler K."/>
            <person name="Rivarola-Duarte L."/>
            <person name="Spannagl M."/>
            <person name="Mayer K.F.X."/>
            <person name="Lu F.H."/>
            <person name="Bevan M.W."/>
            <person name="Leroy P."/>
            <person name="Li P."/>
            <person name="You F.M."/>
            <person name="Sun Q."/>
            <person name="Liu Z."/>
            <person name="Lyons E."/>
            <person name="Wicker T."/>
            <person name="Salzberg S.L."/>
            <person name="Devos K.M."/>
            <person name="Dvorak J."/>
        </authorList>
    </citation>
    <scope>NUCLEOTIDE SEQUENCE [LARGE SCALE GENOMIC DNA]</scope>
    <source>
        <strain evidence="4">cv. AL8/78</strain>
    </source>
</reference>
<evidence type="ECO:0000259" key="3">
    <source>
        <dbReference type="Pfam" id="PF02705"/>
    </source>
</evidence>
<feature type="domain" description="K+ potassium transporter integral membrane" evidence="3">
    <location>
        <begin position="11"/>
        <end position="292"/>
    </location>
</feature>
<keyword evidence="2" id="KW-1133">Transmembrane helix</keyword>
<evidence type="ECO:0000313" key="5">
    <source>
        <dbReference type="Proteomes" id="UP000015105"/>
    </source>
</evidence>
<dbReference type="Proteomes" id="UP000015105">
    <property type="component" value="Chromosome 1D"/>
</dbReference>
<name>A0A452ZGM4_AEGTS</name>
<accession>A0A452ZGM4</accession>
<dbReference type="GO" id="GO:0015079">
    <property type="term" value="F:potassium ion transmembrane transporter activity"/>
    <property type="evidence" value="ECO:0007669"/>
    <property type="project" value="InterPro"/>
</dbReference>
<dbReference type="Pfam" id="PF02705">
    <property type="entry name" value="K_trans"/>
    <property type="match status" value="1"/>
</dbReference>
<keyword evidence="2" id="KW-0472">Membrane</keyword>
<evidence type="ECO:0000313" key="4">
    <source>
        <dbReference type="EnsemblPlants" id="AET1Gv20762800.1"/>
    </source>
</evidence>
<dbReference type="InterPro" id="IPR053951">
    <property type="entry name" value="K_trans_N"/>
</dbReference>
<dbReference type="Gramene" id="AET1Gv20762800.1">
    <property type="protein sequence ID" value="AET1Gv20762800.1"/>
    <property type="gene ID" value="AET1Gv20762800"/>
</dbReference>
<organism evidence="4 5">
    <name type="scientific">Aegilops tauschii subsp. strangulata</name>
    <name type="common">Goatgrass</name>
    <dbReference type="NCBI Taxonomy" id="200361"/>
    <lineage>
        <taxon>Eukaryota</taxon>
        <taxon>Viridiplantae</taxon>
        <taxon>Streptophyta</taxon>
        <taxon>Embryophyta</taxon>
        <taxon>Tracheophyta</taxon>
        <taxon>Spermatophyta</taxon>
        <taxon>Magnoliopsida</taxon>
        <taxon>Liliopsida</taxon>
        <taxon>Poales</taxon>
        <taxon>Poaceae</taxon>
        <taxon>BOP clade</taxon>
        <taxon>Pooideae</taxon>
        <taxon>Triticodae</taxon>
        <taxon>Triticeae</taxon>
        <taxon>Triticinae</taxon>
        <taxon>Aegilops</taxon>
    </lineage>
</organism>
<reference evidence="5" key="2">
    <citation type="journal article" date="2017" name="Nat. Plants">
        <title>The Aegilops tauschii genome reveals multiple impacts of transposons.</title>
        <authorList>
            <person name="Zhao G."/>
            <person name="Zou C."/>
            <person name="Li K."/>
            <person name="Wang K."/>
            <person name="Li T."/>
            <person name="Gao L."/>
            <person name="Zhang X."/>
            <person name="Wang H."/>
            <person name="Yang Z."/>
            <person name="Liu X."/>
            <person name="Jiang W."/>
            <person name="Mao L."/>
            <person name="Kong X."/>
            <person name="Jiao Y."/>
            <person name="Jia J."/>
        </authorList>
    </citation>
    <scope>NUCLEOTIDE SEQUENCE [LARGE SCALE GENOMIC DNA]</scope>
    <source>
        <strain evidence="5">cv. AL8/78</strain>
    </source>
</reference>
<reference evidence="4" key="5">
    <citation type="journal article" date="2021" name="G3 (Bethesda)">
        <title>Aegilops tauschii genome assembly Aet v5.0 features greater sequence contiguity and improved annotation.</title>
        <authorList>
            <person name="Wang L."/>
            <person name="Zhu T."/>
            <person name="Rodriguez J.C."/>
            <person name="Deal K.R."/>
            <person name="Dubcovsky J."/>
            <person name="McGuire P.E."/>
            <person name="Lux T."/>
            <person name="Spannagl M."/>
            <person name="Mayer K.F.X."/>
            <person name="Baldrich P."/>
            <person name="Meyers B.C."/>
            <person name="Huo N."/>
            <person name="Gu Y.Q."/>
            <person name="Zhou H."/>
            <person name="Devos K.M."/>
            <person name="Bennetzen J.L."/>
            <person name="Unver T."/>
            <person name="Budak H."/>
            <person name="Gulick P.J."/>
            <person name="Galiba G."/>
            <person name="Kalapos B."/>
            <person name="Nelson D.R."/>
            <person name="Li P."/>
            <person name="You F.M."/>
            <person name="Luo M.C."/>
            <person name="Dvorak J."/>
        </authorList>
    </citation>
    <scope>NUCLEOTIDE SEQUENCE [LARGE SCALE GENOMIC DNA]</scope>
    <source>
        <strain evidence="4">cv. AL8/78</strain>
    </source>
</reference>
<feature type="transmembrane region" description="Helical" evidence="2">
    <location>
        <begin position="139"/>
        <end position="158"/>
    </location>
</feature>
<reference evidence="5" key="1">
    <citation type="journal article" date="2014" name="Science">
        <title>Ancient hybridizations among the ancestral genomes of bread wheat.</title>
        <authorList>
            <consortium name="International Wheat Genome Sequencing Consortium,"/>
            <person name="Marcussen T."/>
            <person name="Sandve S.R."/>
            <person name="Heier L."/>
            <person name="Spannagl M."/>
            <person name="Pfeifer M."/>
            <person name="Jakobsen K.S."/>
            <person name="Wulff B.B."/>
            <person name="Steuernagel B."/>
            <person name="Mayer K.F."/>
            <person name="Olsen O.A."/>
        </authorList>
    </citation>
    <scope>NUCLEOTIDE SEQUENCE [LARGE SCALE GENOMIC DNA]</scope>
    <source>
        <strain evidence="5">cv. AL8/78</strain>
    </source>
</reference>
<feature type="transmembrane region" description="Helical" evidence="2">
    <location>
        <begin position="209"/>
        <end position="231"/>
    </location>
</feature>
<dbReference type="AlphaFoldDB" id="A0A452ZGM4"/>
<dbReference type="InterPro" id="IPR003855">
    <property type="entry name" value="K+_transporter"/>
</dbReference>
<protein>
    <recommendedName>
        <fullName evidence="3">K+ potassium transporter integral membrane domain-containing protein</fullName>
    </recommendedName>
</protein>
<feature type="transmembrane region" description="Helical" evidence="2">
    <location>
        <begin position="178"/>
        <end position="197"/>
    </location>
</feature>
<reference evidence="4" key="4">
    <citation type="submission" date="2019-03" db="UniProtKB">
        <authorList>
            <consortium name="EnsemblPlants"/>
        </authorList>
    </citation>
    <scope>IDENTIFICATION</scope>
</reference>
<dbReference type="EnsemblPlants" id="AET1Gv20762800.1">
    <property type="protein sequence ID" value="AET1Gv20762800.1"/>
    <property type="gene ID" value="AET1Gv20762800"/>
</dbReference>
<keyword evidence="5" id="KW-1185">Reference proteome</keyword>
<proteinExistence type="inferred from homology"/>
<sequence length="525" mass="58145">WRSYYKHVLLLAYQSCGVVYGDLSTSPLYVYKSTFAGSLRRFEDEETIFGVFSLVFWTITLIPLLKYVFIVLSADDNGEGGTFALYSLLVRHAKISLMPNQQAADEELSTYHKPGYAPQDTAILRALRRFLENHSKSRTCLLLTVLFGASLVIGDGVLTPAMSVMSSFSGLQVHSHTLTNGEVVILSCIVLVCLFTLQHWGTHRVAFLFAPVIVTWLLLLGGTGVYNIIVWNPRVFYALSPTYLVRFFMRTGREGWIALGGVLLSMTGTEAMFADLGHFTATSIRVLVFVCVKAVPVPHVCPEERHLVGRIGPRDFHMFRCVVRYGYKDVLGEESDFENDLVLRIAEFVHMEAADNRPSDGAASAVEGRMSVVRRPGDLARTGRLLVQEPADEESLVVRAATAATDGDKSDTLESLQAIYEAESPAGAAYGGRRQRVRFELSDLAGEHVDPEVKAELAAIVEAKHAGVAYIMGHSYIKARKSSNVFKKFTIDIAYNFLRKNSRGPAVALNIPHISLIEVGMIYYV</sequence>
<dbReference type="GO" id="GO:0016020">
    <property type="term" value="C:membrane"/>
    <property type="evidence" value="ECO:0007669"/>
    <property type="project" value="UniProtKB-SubCell"/>
</dbReference>